<sequence>MTSVASPSGYMTPRTPPAEWSENEEEVDAKTETPKVQLKFLGSPAPVSRSLPTLPPTPPFYAIRPKIQARFVAKSHADKLKARLQLAYFRVRTDQINVPLNEITI</sequence>
<reference evidence="10 11" key="1">
    <citation type="submission" date="2017-04" db="EMBL/GenBank/DDBJ databases">
        <title>Genome sequencing of [Candida] sorbophila.</title>
        <authorList>
            <person name="Ahn J.O."/>
        </authorList>
    </citation>
    <scope>NUCLEOTIDE SEQUENCE [LARGE SCALE GENOMIC DNA]</scope>
    <source>
        <strain evidence="10 11">DS02</strain>
    </source>
</reference>
<accession>A0A2T0FDE4</accession>
<dbReference type="GO" id="GO:0005634">
    <property type="term" value="C:nucleus"/>
    <property type="evidence" value="ECO:0007669"/>
    <property type="project" value="UniProtKB-SubCell"/>
</dbReference>
<name>A0A2T0FDE4_9ASCO</name>
<dbReference type="RefSeq" id="XP_024662931.1">
    <property type="nucleotide sequence ID" value="XM_024807163.1"/>
</dbReference>
<dbReference type="EMBL" id="NDIQ01000001">
    <property type="protein sequence ID" value="PRT52985.1"/>
    <property type="molecule type" value="Genomic_DNA"/>
</dbReference>
<dbReference type="GO" id="GO:0005737">
    <property type="term" value="C:cytoplasm"/>
    <property type="evidence" value="ECO:0007669"/>
    <property type="project" value="UniProtKB-SubCell"/>
</dbReference>
<keyword evidence="11" id="KW-1185">Reference proteome</keyword>
<evidence type="ECO:0000256" key="3">
    <source>
        <dbReference type="ARBA" id="ARBA00006922"/>
    </source>
</evidence>
<keyword evidence="8" id="KW-0539">Nucleus</keyword>
<dbReference type="AlphaFoldDB" id="A0A2T0FDE4"/>
<proteinExistence type="inferred from homology"/>
<dbReference type="OrthoDB" id="5345625at2759"/>
<evidence type="ECO:0000256" key="9">
    <source>
        <dbReference type="SAM" id="MobiDB-lite"/>
    </source>
</evidence>
<keyword evidence="7" id="KW-0804">Transcription</keyword>
<evidence type="ECO:0000256" key="4">
    <source>
        <dbReference type="ARBA" id="ARBA00022490"/>
    </source>
</evidence>
<evidence type="ECO:0000313" key="11">
    <source>
        <dbReference type="Proteomes" id="UP000238350"/>
    </source>
</evidence>
<evidence type="ECO:0000256" key="6">
    <source>
        <dbReference type="ARBA" id="ARBA00023015"/>
    </source>
</evidence>
<evidence type="ECO:0000256" key="7">
    <source>
        <dbReference type="ARBA" id="ARBA00023163"/>
    </source>
</evidence>
<comment type="subcellular location">
    <subcellularLocation>
        <location evidence="2">Cytoplasm</location>
    </subcellularLocation>
    <subcellularLocation>
        <location evidence="1">Nucleus</location>
    </subcellularLocation>
</comment>
<comment type="similarity">
    <text evidence="3">Belongs to the WHI5/NRM1 family.</text>
</comment>
<dbReference type="InterPro" id="IPR013734">
    <property type="entry name" value="TF_Nrm1/Whi5"/>
</dbReference>
<evidence type="ECO:0000256" key="8">
    <source>
        <dbReference type="ARBA" id="ARBA00023242"/>
    </source>
</evidence>
<keyword evidence="5" id="KW-0678">Repressor</keyword>
<evidence type="ECO:0000313" key="10">
    <source>
        <dbReference type="EMBL" id="PRT52985.1"/>
    </source>
</evidence>
<keyword evidence="4" id="KW-0963">Cytoplasm</keyword>
<evidence type="ECO:0000256" key="2">
    <source>
        <dbReference type="ARBA" id="ARBA00004496"/>
    </source>
</evidence>
<gene>
    <name evidence="10" type="ORF">B9G98_00605</name>
</gene>
<dbReference type="Proteomes" id="UP000238350">
    <property type="component" value="Unassembled WGS sequence"/>
</dbReference>
<comment type="caution">
    <text evidence="10">The sequence shown here is derived from an EMBL/GenBank/DDBJ whole genome shotgun (WGS) entry which is preliminary data.</text>
</comment>
<organism evidence="10 11">
    <name type="scientific">Wickerhamiella sorbophila</name>
    <dbReference type="NCBI Taxonomy" id="45607"/>
    <lineage>
        <taxon>Eukaryota</taxon>
        <taxon>Fungi</taxon>
        <taxon>Dikarya</taxon>
        <taxon>Ascomycota</taxon>
        <taxon>Saccharomycotina</taxon>
        <taxon>Dipodascomycetes</taxon>
        <taxon>Dipodascales</taxon>
        <taxon>Trichomonascaceae</taxon>
        <taxon>Wickerhamiella</taxon>
    </lineage>
</organism>
<dbReference type="GeneID" id="36514354"/>
<protein>
    <submittedName>
        <fullName evidence="10">Uncharacterized protein</fullName>
    </submittedName>
</protein>
<evidence type="ECO:0000256" key="1">
    <source>
        <dbReference type="ARBA" id="ARBA00004123"/>
    </source>
</evidence>
<keyword evidence="6" id="KW-0805">Transcription regulation</keyword>
<dbReference type="Pfam" id="PF08528">
    <property type="entry name" value="Whi5"/>
    <property type="match status" value="1"/>
</dbReference>
<evidence type="ECO:0000256" key="5">
    <source>
        <dbReference type="ARBA" id="ARBA00022491"/>
    </source>
</evidence>
<feature type="region of interest" description="Disordered" evidence="9">
    <location>
        <begin position="1"/>
        <end position="32"/>
    </location>
</feature>